<dbReference type="SUPFAM" id="SSF56349">
    <property type="entry name" value="DNA breaking-rejoining enzymes"/>
    <property type="match status" value="1"/>
</dbReference>
<name>A0ABN8ND22_9CNID</name>
<dbReference type="InterPro" id="IPR042838">
    <property type="entry name" value="KIAA1958"/>
</dbReference>
<evidence type="ECO:0000313" key="4">
    <source>
        <dbReference type="EMBL" id="CAH3045571.1"/>
    </source>
</evidence>
<comment type="caution">
    <text evidence="4">The sequence shown here is derived from an EMBL/GenBank/DDBJ whole genome shotgun (WGS) entry which is preliminary data.</text>
</comment>
<dbReference type="PANTHER" id="PTHR46963:SF2">
    <property type="match status" value="1"/>
</dbReference>
<dbReference type="InterPro" id="IPR011010">
    <property type="entry name" value="DNA_brk_join_enz"/>
</dbReference>
<reference evidence="4 5" key="1">
    <citation type="submission" date="2022-05" db="EMBL/GenBank/DDBJ databases">
        <authorList>
            <consortium name="Genoscope - CEA"/>
            <person name="William W."/>
        </authorList>
    </citation>
    <scope>NUCLEOTIDE SEQUENCE [LARGE SCALE GENOMIC DNA]</scope>
</reference>
<dbReference type="PANTHER" id="PTHR46963">
    <property type="entry name" value="SIMILAR TO RIKEN CDNA E130308A19"/>
    <property type="match status" value="1"/>
</dbReference>
<feature type="domain" description="Tyr recombinase" evidence="3">
    <location>
        <begin position="61"/>
        <end position="124"/>
    </location>
</feature>
<protein>
    <recommendedName>
        <fullName evidence="3">Tyr recombinase domain-containing protein</fullName>
    </recommendedName>
</protein>
<proteinExistence type="predicted"/>
<evidence type="ECO:0000259" key="3">
    <source>
        <dbReference type="Pfam" id="PF00589"/>
    </source>
</evidence>
<gene>
    <name evidence="4" type="ORF">PLOB_00006482</name>
</gene>
<sequence length="125" mass="14182">MKDADGTEYLHSSERQTKKRSAADPRNIYSEKRPESMNKPDAPFYLGVNHTTKNSDKSWFKANAMGVNKLNSLMKKMAEKSGLDNSHLTNHSARKRMIQTLNDKDIPPSHIMQLSGHKNVQSINN</sequence>
<keyword evidence="1" id="KW-0233">DNA recombination</keyword>
<dbReference type="EMBL" id="CALNXK010000013">
    <property type="protein sequence ID" value="CAH3045571.1"/>
    <property type="molecule type" value="Genomic_DNA"/>
</dbReference>
<dbReference type="Proteomes" id="UP001159405">
    <property type="component" value="Unassembled WGS sequence"/>
</dbReference>
<dbReference type="Gene3D" id="1.10.443.10">
    <property type="entry name" value="Intergrase catalytic core"/>
    <property type="match status" value="1"/>
</dbReference>
<feature type="non-terminal residue" evidence="4">
    <location>
        <position position="125"/>
    </location>
</feature>
<accession>A0ABN8ND22</accession>
<organism evidence="4 5">
    <name type="scientific">Porites lobata</name>
    <dbReference type="NCBI Taxonomy" id="104759"/>
    <lineage>
        <taxon>Eukaryota</taxon>
        <taxon>Metazoa</taxon>
        <taxon>Cnidaria</taxon>
        <taxon>Anthozoa</taxon>
        <taxon>Hexacorallia</taxon>
        <taxon>Scleractinia</taxon>
        <taxon>Fungiina</taxon>
        <taxon>Poritidae</taxon>
        <taxon>Porites</taxon>
    </lineage>
</organism>
<evidence type="ECO:0000256" key="1">
    <source>
        <dbReference type="ARBA" id="ARBA00023172"/>
    </source>
</evidence>
<evidence type="ECO:0000256" key="2">
    <source>
        <dbReference type="SAM" id="MobiDB-lite"/>
    </source>
</evidence>
<feature type="region of interest" description="Disordered" evidence="2">
    <location>
        <begin position="1"/>
        <end position="43"/>
    </location>
</feature>
<dbReference type="InterPro" id="IPR013762">
    <property type="entry name" value="Integrase-like_cat_sf"/>
</dbReference>
<feature type="compositionally biased region" description="Basic and acidic residues" evidence="2">
    <location>
        <begin position="29"/>
        <end position="38"/>
    </location>
</feature>
<keyword evidence="5" id="KW-1185">Reference proteome</keyword>
<dbReference type="Pfam" id="PF00589">
    <property type="entry name" value="Phage_integrase"/>
    <property type="match status" value="1"/>
</dbReference>
<dbReference type="InterPro" id="IPR002104">
    <property type="entry name" value="Integrase_catalytic"/>
</dbReference>
<evidence type="ECO:0000313" key="5">
    <source>
        <dbReference type="Proteomes" id="UP001159405"/>
    </source>
</evidence>